<dbReference type="Proteomes" id="UP001152561">
    <property type="component" value="Unassembled WGS sequence"/>
</dbReference>
<dbReference type="InterPro" id="IPR050905">
    <property type="entry name" value="Plant_NBS-LRR"/>
</dbReference>
<accession>A0A9Q1L9U4</accession>
<evidence type="ECO:0000256" key="1">
    <source>
        <dbReference type="ARBA" id="ARBA00022821"/>
    </source>
</evidence>
<organism evidence="3 4">
    <name type="scientific">Anisodus acutangulus</name>
    <dbReference type="NCBI Taxonomy" id="402998"/>
    <lineage>
        <taxon>Eukaryota</taxon>
        <taxon>Viridiplantae</taxon>
        <taxon>Streptophyta</taxon>
        <taxon>Embryophyta</taxon>
        <taxon>Tracheophyta</taxon>
        <taxon>Spermatophyta</taxon>
        <taxon>Magnoliopsida</taxon>
        <taxon>eudicotyledons</taxon>
        <taxon>Gunneridae</taxon>
        <taxon>Pentapetalae</taxon>
        <taxon>asterids</taxon>
        <taxon>lamiids</taxon>
        <taxon>Solanales</taxon>
        <taxon>Solanaceae</taxon>
        <taxon>Solanoideae</taxon>
        <taxon>Hyoscyameae</taxon>
        <taxon>Anisodus</taxon>
    </lineage>
</organism>
<dbReference type="Gene3D" id="3.80.10.10">
    <property type="entry name" value="Ribonuclease Inhibitor"/>
    <property type="match status" value="2"/>
</dbReference>
<keyword evidence="4" id="KW-1185">Reference proteome</keyword>
<evidence type="ECO:0000313" key="4">
    <source>
        <dbReference type="Proteomes" id="UP001152561"/>
    </source>
</evidence>
<name>A0A9Q1L9U4_9SOLA</name>
<dbReference type="AlphaFoldDB" id="A0A9Q1L9U4"/>
<feature type="domain" description="Disease resistance protein At4g27190-like leucine-rich repeats" evidence="2">
    <location>
        <begin position="264"/>
        <end position="410"/>
    </location>
</feature>
<dbReference type="InterPro" id="IPR057135">
    <property type="entry name" value="At4g27190-like_LRR"/>
</dbReference>
<dbReference type="InterPro" id="IPR001611">
    <property type="entry name" value="Leu-rich_rpt"/>
</dbReference>
<dbReference type="Pfam" id="PF13855">
    <property type="entry name" value="LRR_8"/>
    <property type="match status" value="1"/>
</dbReference>
<dbReference type="Pfam" id="PF23247">
    <property type="entry name" value="LRR_RPS2"/>
    <property type="match status" value="1"/>
</dbReference>
<comment type="caution">
    <text evidence="3">The sequence shown here is derived from an EMBL/GenBank/DDBJ whole genome shotgun (WGS) entry which is preliminary data.</text>
</comment>
<evidence type="ECO:0000259" key="2">
    <source>
        <dbReference type="Pfam" id="PF23247"/>
    </source>
</evidence>
<reference evidence="4" key="1">
    <citation type="journal article" date="2023" name="Proc. Natl. Acad. Sci. U.S.A.">
        <title>Genomic and structural basis for evolution of tropane alkaloid biosynthesis.</title>
        <authorList>
            <person name="Wanga Y.-J."/>
            <person name="Taina T."/>
            <person name="Yua J.-Y."/>
            <person name="Lia J."/>
            <person name="Xua B."/>
            <person name="Chenc J."/>
            <person name="D'Auriad J.C."/>
            <person name="Huanga J.-P."/>
            <person name="Huanga S.-X."/>
        </authorList>
    </citation>
    <scope>NUCLEOTIDE SEQUENCE [LARGE SCALE GENOMIC DNA]</scope>
    <source>
        <strain evidence="4">cv. KIB-2019</strain>
    </source>
</reference>
<proteinExistence type="predicted"/>
<dbReference type="EMBL" id="JAJAGQ010000021">
    <property type="protein sequence ID" value="KAJ8531320.1"/>
    <property type="molecule type" value="Genomic_DNA"/>
</dbReference>
<sequence length="499" mass="56915">MSNHITQLPDAVDCPKMETLLLQDNKSLKDVPVEFFGRMNALKVLDFTGVRFKSLPSSTQKLSLLRVLSLDYCRLLKDVSVIGELNTLEILTLRESGFTSLPESYANLKEIRILDITLSRCESVPTRVISSMKKLEELYMQGCFADWEKGNGQNKASFQELLSLSGLTILKVDLVDVSCLPLVNIYPDPNWEKIDICVSGSEQRSSAQSREAELPIVREFEQYFRRTHGRFDGVKSLYVDQCTDIAQLIKLGNGLPNEPVFPQLEKLNIHHMQKTESICAEGEELPFGSLYKVKTLEVGECPNLKNPLLPPNLIQRMPNLEEVHAKGTSIEAVFGFEGLTVQGGQLRKLKRLILEYLSQLTSLWKGPSEIVMFHRLEVVKVSQCDKLRHIFPYSICNFLCHLQVLWLEDCSKLEKVIVHETPEDMILPRLRDLVLGNLPCLTDFYTQEASLCCPELQRLNVKDCQRLETNLSDYHSDQDIQLIPEKQLKRLETFRNSAQ</sequence>
<dbReference type="PANTHER" id="PTHR33463">
    <property type="entry name" value="NB-ARC DOMAIN-CONTAINING PROTEIN-RELATED"/>
    <property type="match status" value="1"/>
</dbReference>
<dbReference type="OrthoDB" id="1283979at2759"/>
<dbReference type="SUPFAM" id="SSF52058">
    <property type="entry name" value="L domain-like"/>
    <property type="match status" value="1"/>
</dbReference>
<dbReference type="InterPro" id="IPR032675">
    <property type="entry name" value="LRR_dom_sf"/>
</dbReference>
<gene>
    <name evidence="3" type="ORF">K7X08_026754</name>
</gene>
<protein>
    <recommendedName>
        <fullName evidence="2">Disease resistance protein At4g27190-like leucine-rich repeats domain-containing protein</fullName>
    </recommendedName>
</protein>
<dbReference type="PANTHER" id="PTHR33463:SF218">
    <property type="entry name" value="DISEASE RESISTANCE PROTEIN RPS2-LIKE"/>
    <property type="match status" value="1"/>
</dbReference>
<keyword evidence="1" id="KW-0611">Plant defense</keyword>
<evidence type="ECO:0000313" key="3">
    <source>
        <dbReference type="EMBL" id="KAJ8531320.1"/>
    </source>
</evidence>